<feature type="transmembrane region" description="Helical" evidence="1">
    <location>
        <begin position="103"/>
        <end position="121"/>
    </location>
</feature>
<dbReference type="RefSeq" id="WP_270057806.1">
    <property type="nucleotide sequence ID" value="NZ_CP115149.1"/>
</dbReference>
<name>A0ABY7MDK5_9CHLR</name>
<sequence>MTLEMWVILAVRVLGSLPVLRWALFGGILAILVDLSDLFLRAYLDLGGVRNYQSFDKWCDQVYLALFLVVALRWEGPARAIAVALYAFRLAGFALFELTGERWVLMLFPNVFEFWFLFAAFTRRWWRGFRWERRPTALALAGTAAAKLFHEYALHVGRWFDSFTARDVVEWVAGLVRLG</sequence>
<keyword evidence="1" id="KW-0812">Transmembrane</keyword>
<reference evidence="2 3" key="1">
    <citation type="journal article" date="2023" name="ISME J.">
        <title>Thermophilic Dehalococcoidia with unusual traits shed light on an unexpected past.</title>
        <authorList>
            <person name="Palmer M."/>
            <person name="Covington J.K."/>
            <person name="Zhou E.M."/>
            <person name="Thomas S.C."/>
            <person name="Habib N."/>
            <person name="Seymour C.O."/>
            <person name="Lai D."/>
            <person name="Johnston J."/>
            <person name="Hashimi A."/>
            <person name="Jiao J.Y."/>
            <person name="Muok A.R."/>
            <person name="Liu L."/>
            <person name="Xian W.D."/>
            <person name="Zhi X.Y."/>
            <person name="Li M.M."/>
            <person name="Silva L.P."/>
            <person name="Bowen B.P."/>
            <person name="Louie K."/>
            <person name="Briegel A."/>
            <person name="Pett-Ridge J."/>
            <person name="Weber P.K."/>
            <person name="Tocheva E.I."/>
            <person name="Woyke T."/>
            <person name="Northen T.R."/>
            <person name="Mayali X."/>
            <person name="Li W.J."/>
            <person name="Hedlund B.P."/>
        </authorList>
    </citation>
    <scope>NUCLEOTIDE SEQUENCE [LARGE SCALE GENOMIC DNA]</scope>
    <source>
        <strain evidence="2 3">YIM 72310</strain>
    </source>
</reference>
<evidence type="ECO:0000256" key="1">
    <source>
        <dbReference type="SAM" id="Phobius"/>
    </source>
</evidence>
<evidence type="ECO:0000313" key="2">
    <source>
        <dbReference type="EMBL" id="WBL37293.1"/>
    </source>
</evidence>
<organism evidence="2 3">
    <name type="scientific">Tepidiforma flava</name>
    <dbReference type="NCBI Taxonomy" id="3004094"/>
    <lineage>
        <taxon>Bacteria</taxon>
        <taxon>Bacillati</taxon>
        <taxon>Chloroflexota</taxon>
        <taxon>Tepidiformia</taxon>
        <taxon>Tepidiformales</taxon>
        <taxon>Tepidiformaceae</taxon>
        <taxon>Tepidiforma</taxon>
    </lineage>
</organism>
<dbReference type="EMBL" id="CP115149">
    <property type="protein sequence ID" value="WBL37293.1"/>
    <property type="molecule type" value="Genomic_DNA"/>
</dbReference>
<dbReference type="Proteomes" id="UP001212803">
    <property type="component" value="Chromosome"/>
</dbReference>
<feature type="transmembrane region" description="Helical" evidence="1">
    <location>
        <begin position="20"/>
        <end position="40"/>
    </location>
</feature>
<gene>
    <name evidence="2" type="ORF">O0235_06900</name>
</gene>
<proteinExistence type="predicted"/>
<protein>
    <recommendedName>
        <fullName evidence="4">CDP-alcohol phosphatidyltransferase family protein</fullName>
    </recommendedName>
</protein>
<keyword evidence="1" id="KW-1133">Transmembrane helix</keyword>
<evidence type="ECO:0008006" key="4">
    <source>
        <dbReference type="Google" id="ProtNLM"/>
    </source>
</evidence>
<keyword evidence="1" id="KW-0472">Membrane</keyword>
<evidence type="ECO:0000313" key="3">
    <source>
        <dbReference type="Proteomes" id="UP001212803"/>
    </source>
</evidence>
<keyword evidence="3" id="KW-1185">Reference proteome</keyword>
<accession>A0ABY7MDK5</accession>